<gene>
    <name evidence="1" type="ORF">MJO28_013582</name>
</gene>
<proteinExistence type="predicted"/>
<protein>
    <submittedName>
        <fullName evidence="1">Uncharacterized protein</fullName>
    </submittedName>
</protein>
<comment type="caution">
    <text evidence="1">The sequence shown here is derived from an EMBL/GenBank/DDBJ whole genome shotgun (WGS) entry which is preliminary data.</text>
</comment>
<reference evidence="2" key="1">
    <citation type="journal article" date="2018" name="BMC Genomics">
        <title>Genomic insights into host adaptation between the wheat stripe rust pathogen (Puccinia striiformis f. sp. tritici) and the barley stripe rust pathogen (Puccinia striiformis f. sp. hordei).</title>
        <authorList>
            <person name="Xia C."/>
            <person name="Wang M."/>
            <person name="Yin C."/>
            <person name="Cornejo O.E."/>
            <person name="Hulbert S.H."/>
            <person name="Chen X."/>
        </authorList>
    </citation>
    <scope>NUCLEOTIDE SEQUENCE [LARGE SCALE GENOMIC DNA]</scope>
    <source>
        <strain evidence="2">93-210</strain>
    </source>
</reference>
<reference evidence="2" key="2">
    <citation type="journal article" date="2018" name="Mol. Plant Microbe Interact.">
        <title>Genome sequence resources for the wheat stripe rust pathogen (Puccinia striiformis f. sp. tritici) and the barley stripe rust pathogen (Puccinia striiformis f. sp. hordei).</title>
        <authorList>
            <person name="Xia C."/>
            <person name="Wang M."/>
            <person name="Yin C."/>
            <person name="Cornejo O.E."/>
            <person name="Hulbert S.H."/>
            <person name="Chen X."/>
        </authorList>
    </citation>
    <scope>NUCLEOTIDE SEQUENCE [LARGE SCALE GENOMIC DNA]</scope>
    <source>
        <strain evidence="2">93-210</strain>
    </source>
</reference>
<accession>A0ACC0DVE9</accession>
<evidence type="ECO:0000313" key="1">
    <source>
        <dbReference type="EMBL" id="KAI7939930.1"/>
    </source>
</evidence>
<name>A0ACC0DVE9_9BASI</name>
<evidence type="ECO:0000313" key="2">
    <source>
        <dbReference type="Proteomes" id="UP001060170"/>
    </source>
</evidence>
<organism evidence="1 2">
    <name type="scientific">Puccinia striiformis f. sp. tritici</name>
    <dbReference type="NCBI Taxonomy" id="168172"/>
    <lineage>
        <taxon>Eukaryota</taxon>
        <taxon>Fungi</taxon>
        <taxon>Dikarya</taxon>
        <taxon>Basidiomycota</taxon>
        <taxon>Pucciniomycotina</taxon>
        <taxon>Pucciniomycetes</taxon>
        <taxon>Pucciniales</taxon>
        <taxon>Pucciniaceae</taxon>
        <taxon>Puccinia</taxon>
    </lineage>
</organism>
<dbReference type="EMBL" id="CM045878">
    <property type="protein sequence ID" value="KAI7939930.1"/>
    <property type="molecule type" value="Genomic_DNA"/>
</dbReference>
<dbReference type="Proteomes" id="UP001060170">
    <property type="component" value="Chromosome 14"/>
</dbReference>
<keyword evidence="2" id="KW-1185">Reference proteome</keyword>
<sequence length="1337" mass="149468">MAETDAHAKTNIPPLTEHNYLQWSMRMTAYLRHTGLLKYVLEPPIDLSGAAATAVAAKHTEVVHILMSHVSDPVFDMVVTPDIAESPFSIWESILARFASASVNNKGRVWLRFMRYEYSGILGDFISDMRKMLNEIRMLSLGVPDNILSFSILAKLSEDLYNLVDNIIMNEVICENPTAVLSKLQEMVHLDASRKTKATNKPMPKPSEEGAASALIHESSKAGKGKSRRQQKPRCQPAKPGENGKPGLPGKHNPAVTSHDEDHCWQLHPELCPASWGNPATQLVEVDEGHESEVTMLLVESEIKPIVMDTGATHHMVNDSSIFSPLSDTNIRISTGGHKNFLNATAVGSAVLINQDGKKLTLDNVLLVPTLNRCLLSVPRLFESNLVLEKTGNEEVMITIDKEFKIKGSVKNNLLELPSSQFAAIQNHSTCYLSSATHPDWHARLGHPGPNYQKILAPQSEIVECEVCKVCKLKTLPFDSSFKRVQSVLEAVHMDLVGPFPTKSSAGFLYFLTLVDQFSGFKSVKFLRSKDETFEAFVAFKNQVETQTGQKLRGIISDGGGEFINDRFEDLCDSSGIIHHKSPAYTPQNNGMAERSNQTILVKARCLLVQSKLPKSFWAEAVNTATQLSNLTPSSTRDNKIPYETWTGRSANLEVLRPFGCSTYSLIPKERRTFKLLPTAERGIMLGYENDFSSYRIYKLGSKKVFRLRNVKFDESVFPGLAGQSPITEEDCLEVNEEAEDVSTLEMMDTPVPPLDIAPISTQSEPDQTASPVPSVQPRPEPVRLAPQNICSDISVDNVLSVDRRGNSILVHLTESEDMDGPSSYIQAINSSKSSFWKKAIEKEITNMESHDVWIIVWKQEDLKCINCTWVFKAKKDQLNIPIEYKARLCAQGFQQIEGRDYFVTYAPTGKMVSLRMLIIHALQHDLKFHQIDIKSAFLNAPLEEDIYINPPPGVQVPPGHVLKLQKAMYGLKQAPHAWHRTLTEWLFQSGFRRCDAEPCVFWRKGTFLYLHVDDLAIFSKDPEIFKTEVRSKFQIKDLGESTLLLGMNVTQEPGSVMLSQGHYIDTQLERFGIQHLYPASTPMKPGGHLVKASKAERIALLESGKNYRSLVGALNYLSVTTRPDITFAVSSLSQFLNQPGTLHWEAGIQVFRYLKGTRDIGLRFLRTPQGTNSLIGYADADWASCPESRRSVSGNLVLLNGNVISWKSKKQPTLSLSSTEAEYKSLGDITKEIMWIKTLLKKVFNIKIPGPTKIYDDNQGAIALANDASNHSNYKTKHMALRHHFIRREIKIKAIELAYIPSCKMLADFLTKSVGKVSIKRALQGLHLLCSSPKRQ</sequence>
<reference evidence="1 2" key="3">
    <citation type="journal article" date="2022" name="Microbiol. Spectr.">
        <title>Folding features and dynamics of 3D genome architecture in plant fungal pathogens.</title>
        <authorList>
            <person name="Xia C."/>
        </authorList>
    </citation>
    <scope>NUCLEOTIDE SEQUENCE [LARGE SCALE GENOMIC DNA]</scope>
    <source>
        <strain evidence="1 2">93-210</strain>
    </source>
</reference>